<organism evidence="1 2">
    <name type="scientific">Thelohanellus kitauei</name>
    <name type="common">Myxosporean</name>
    <dbReference type="NCBI Taxonomy" id="669202"/>
    <lineage>
        <taxon>Eukaryota</taxon>
        <taxon>Metazoa</taxon>
        <taxon>Cnidaria</taxon>
        <taxon>Myxozoa</taxon>
        <taxon>Myxosporea</taxon>
        <taxon>Bivalvulida</taxon>
        <taxon>Platysporina</taxon>
        <taxon>Myxobolidae</taxon>
        <taxon>Thelohanellus</taxon>
    </lineage>
</organism>
<sequence>MKVVYFSLLLLSGNAIRNSLFQHRRTFTYQPANGVDKKTALFGYRVGMADDNLSLLASSPGQINSDGSNQGGIWKCVISDAAGLCPLMSHNTGVGSMTNII</sequence>
<dbReference type="Proteomes" id="UP000031668">
    <property type="component" value="Unassembled WGS sequence"/>
</dbReference>
<dbReference type="AlphaFoldDB" id="A0A0C2IJE3"/>
<protein>
    <submittedName>
        <fullName evidence="1">Uncharacterized protein</fullName>
    </submittedName>
</protein>
<keyword evidence="2" id="KW-1185">Reference proteome</keyword>
<evidence type="ECO:0000313" key="2">
    <source>
        <dbReference type="Proteomes" id="UP000031668"/>
    </source>
</evidence>
<accession>A0A0C2IJE3</accession>
<proteinExistence type="predicted"/>
<gene>
    <name evidence="1" type="ORF">RF11_05156</name>
</gene>
<dbReference type="EMBL" id="JWZT01003805">
    <property type="protein sequence ID" value="KII65504.1"/>
    <property type="molecule type" value="Genomic_DNA"/>
</dbReference>
<comment type="caution">
    <text evidence="1">The sequence shown here is derived from an EMBL/GenBank/DDBJ whole genome shotgun (WGS) entry which is preliminary data.</text>
</comment>
<evidence type="ECO:0000313" key="1">
    <source>
        <dbReference type="EMBL" id="KII65504.1"/>
    </source>
</evidence>
<reference evidence="1 2" key="1">
    <citation type="journal article" date="2014" name="Genome Biol. Evol.">
        <title>The genome of the myxosporean Thelohanellus kitauei shows adaptations to nutrient acquisition within its fish host.</title>
        <authorList>
            <person name="Yang Y."/>
            <person name="Xiong J."/>
            <person name="Zhou Z."/>
            <person name="Huo F."/>
            <person name="Miao W."/>
            <person name="Ran C."/>
            <person name="Liu Y."/>
            <person name="Zhang J."/>
            <person name="Feng J."/>
            <person name="Wang M."/>
            <person name="Wang M."/>
            <person name="Wang L."/>
            <person name="Yao B."/>
        </authorList>
    </citation>
    <scope>NUCLEOTIDE SEQUENCE [LARGE SCALE GENOMIC DNA]</scope>
    <source>
        <strain evidence="1">Wuqing</strain>
    </source>
</reference>
<name>A0A0C2IJE3_THEKT</name>